<feature type="region of interest" description="Disordered" evidence="7">
    <location>
        <begin position="284"/>
        <end position="322"/>
    </location>
</feature>
<name>A0AAE1QH83_9EUCA</name>
<dbReference type="Pfam" id="PF00076">
    <property type="entry name" value="RRM_1"/>
    <property type="match status" value="1"/>
</dbReference>
<dbReference type="GO" id="GO:0003723">
    <property type="term" value="F:RNA binding"/>
    <property type="evidence" value="ECO:0007669"/>
    <property type="project" value="UniProtKB-UniRule"/>
</dbReference>
<comment type="caution">
    <text evidence="9">The sequence shown here is derived from an EMBL/GenBank/DDBJ whole genome shotgun (WGS) entry which is preliminary data.</text>
</comment>
<keyword evidence="10" id="KW-1185">Reference proteome</keyword>
<feature type="compositionally biased region" description="Basic and acidic residues" evidence="7">
    <location>
        <begin position="387"/>
        <end position="404"/>
    </location>
</feature>
<evidence type="ECO:0000256" key="7">
    <source>
        <dbReference type="SAM" id="MobiDB-lite"/>
    </source>
</evidence>
<feature type="compositionally biased region" description="Basic and acidic residues" evidence="7">
    <location>
        <begin position="30"/>
        <end position="42"/>
    </location>
</feature>
<evidence type="ECO:0000259" key="8">
    <source>
        <dbReference type="PROSITE" id="PS50102"/>
    </source>
</evidence>
<feature type="region of interest" description="Disordered" evidence="7">
    <location>
        <begin position="1"/>
        <end position="157"/>
    </location>
</feature>
<evidence type="ECO:0000256" key="6">
    <source>
        <dbReference type="PROSITE-ProRule" id="PRU00176"/>
    </source>
</evidence>
<dbReference type="PANTHER" id="PTHR15608:SF0">
    <property type="entry name" value="HIV TAT-SPECIFIC FACTOR 1"/>
    <property type="match status" value="1"/>
</dbReference>
<keyword evidence="4 6" id="KW-0694">RNA-binding</keyword>
<dbReference type="InterPro" id="IPR012677">
    <property type="entry name" value="Nucleotide-bd_a/b_plait_sf"/>
</dbReference>
<evidence type="ECO:0000256" key="5">
    <source>
        <dbReference type="ARBA" id="ARBA00023187"/>
    </source>
</evidence>
<evidence type="ECO:0000256" key="4">
    <source>
        <dbReference type="ARBA" id="ARBA00022884"/>
    </source>
</evidence>
<comment type="similarity">
    <text evidence="1">Belongs to the HTATSF1 family.</text>
</comment>
<dbReference type="InterPro" id="IPR035979">
    <property type="entry name" value="RBD_domain_sf"/>
</dbReference>
<sequence length="675" mass="78917">MAEVSETTNETDEQITKQPKSQNEGDDDECKISEDTCQEKMETSPGINITNTTDETEGTGDQTEAQIIDKDNINKDENDEKITRLSEVEKDNDKEKKENKEMHVNENKSDGKSIEEEKSNKENNEEVKGDKEICESEKCDSEEGHEKSAPDLSSENNYELIDGEYHYTDSSTGVRYKYSTDKTEWVEVEQDSQQVTTDSEGRTYYYADGLYLCRDSEDNVFFMNEKNEWRPWEERTGNKSDGNHWYFYQGSEMFYRDRTTGAVFKFNKEENKWEKFEGKLKRKRPKIDPDEEFDTDEEFEGSDEESYGLAPPGADSDPSIKYDGVTYTKSDPSDKMEYEWDVNRRAWFPKVDEDFMATYQLSYGFNPDGTKNENPLKFDDGEEELEEERRREEEEKKKLEEKGKQTKKKPTWFEVDESTNTKVYVSNLPDDMTEKTFLSLMEKCGMVHLGSDSGKPKIKLYHDKEGNFKGDALCTYIKVESVKLALQILDESDVGGRRIRVEPAKFQQKGEYDPKLKPRKKPKKELEKLQRRQEKLFDWRPDPLRGERRKHESTVILRNVFNPKEFETAMEKILDHKENIRSQCTNFGNVKKLELYDLHPAGVVQVMFEEVESADMCVATLNKRLYCGRTLNVTTWDGKEKFRIEETPAEKEARLKKWDQFLVEGKSEKTTVEEM</sequence>
<keyword evidence="3" id="KW-0677">Repeat</keyword>
<evidence type="ECO:0000313" key="9">
    <source>
        <dbReference type="EMBL" id="KAK4326333.1"/>
    </source>
</evidence>
<dbReference type="GO" id="GO:0000398">
    <property type="term" value="P:mRNA splicing, via spliceosome"/>
    <property type="evidence" value="ECO:0007669"/>
    <property type="project" value="InterPro"/>
</dbReference>
<evidence type="ECO:0000256" key="2">
    <source>
        <dbReference type="ARBA" id="ARBA00022664"/>
    </source>
</evidence>
<dbReference type="GO" id="GO:0005684">
    <property type="term" value="C:U2-type spliceosomal complex"/>
    <property type="evidence" value="ECO:0007669"/>
    <property type="project" value="TreeGrafter"/>
</dbReference>
<feature type="compositionally biased region" description="Basic and acidic residues" evidence="7">
    <location>
        <begin position="67"/>
        <end position="149"/>
    </location>
</feature>
<dbReference type="InterPro" id="IPR034392">
    <property type="entry name" value="TatSF1-like_RRM1"/>
</dbReference>
<dbReference type="Proteomes" id="UP001292094">
    <property type="component" value="Unassembled WGS sequence"/>
</dbReference>
<feature type="region of interest" description="Disordered" evidence="7">
    <location>
        <begin position="364"/>
        <end position="407"/>
    </location>
</feature>
<evidence type="ECO:0000313" key="10">
    <source>
        <dbReference type="Proteomes" id="UP001292094"/>
    </source>
</evidence>
<dbReference type="SMART" id="SM00360">
    <property type="entry name" value="RRM"/>
    <property type="match status" value="2"/>
</dbReference>
<dbReference type="EMBL" id="JAWZYT010000225">
    <property type="protein sequence ID" value="KAK4326333.1"/>
    <property type="molecule type" value="Genomic_DNA"/>
</dbReference>
<dbReference type="CDD" id="cd12281">
    <property type="entry name" value="RRM1_TatSF1_like"/>
    <property type="match status" value="1"/>
</dbReference>
<dbReference type="FunFam" id="3.30.70.330:FF:000105">
    <property type="entry name" value="HIV Tat-specific factor 1 homolog"/>
    <property type="match status" value="1"/>
</dbReference>
<dbReference type="InterPro" id="IPR000504">
    <property type="entry name" value="RRM_dom"/>
</dbReference>
<dbReference type="SUPFAM" id="SSF54928">
    <property type="entry name" value="RNA-binding domain, RBD"/>
    <property type="match status" value="1"/>
</dbReference>
<dbReference type="PROSITE" id="PS50102">
    <property type="entry name" value="RRM"/>
    <property type="match status" value="1"/>
</dbReference>
<feature type="domain" description="RRM" evidence="8">
    <location>
        <begin position="421"/>
        <end position="506"/>
    </location>
</feature>
<evidence type="ECO:0000256" key="3">
    <source>
        <dbReference type="ARBA" id="ARBA00022737"/>
    </source>
</evidence>
<dbReference type="GO" id="GO:0005686">
    <property type="term" value="C:U2 snRNP"/>
    <property type="evidence" value="ECO:0007669"/>
    <property type="project" value="TreeGrafter"/>
</dbReference>
<dbReference type="InterPro" id="IPR034393">
    <property type="entry name" value="TatSF1-like"/>
</dbReference>
<feature type="compositionally biased region" description="Acidic residues" evidence="7">
    <location>
        <begin position="289"/>
        <end position="306"/>
    </location>
</feature>
<dbReference type="AlphaFoldDB" id="A0AAE1QH83"/>
<accession>A0AAE1QH83</accession>
<dbReference type="PANTHER" id="PTHR15608">
    <property type="entry name" value="SPLICING FACTOR U2AF-ASSOCIATED PROTEIN 2"/>
    <property type="match status" value="1"/>
</dbReference>
<reference evidence="9" key="1">
    <citation type="submission" date="2023-11" db="EMBL/GenBank/DDBJ databases">
        <title>Genome assemblies of two species of porcelain crab, Petrolisthes cinctipes and Petrolisthes manimaculis (Anomura: Porcellanidae).</title>
        <authorList>
            <person name="Angst P."/>
        </authorList>
    </citation>
    <scope>NUCLEOTIDE SEQUENCE</scope>
    <source>
        <strain evidence="9">PB745_02</strain>
        <tissue evidence="9">Gill</tissue>
    </source>
</reference>
<protein>
    <recommendedName>
        <fullName evidence="8">RRM domain-containing protein</fullName>
    </recommendedName>
</protein>
<gene>
    <name evidence="9" type="ORF">Pmani_003148</name>
</gene>
<keyword evidence="5" id="KW-0508">mRNA splicing</keyword>
<feature type="compositionally biased region" description="Basic and acidic residues" evidence="7">
    <location>
        <begin position="370"/>
        <end position="379"/>
    </location>
</feature>
<evidence type="ECO:0000256" key="1">
    <source>
        <dbReference type="ARBA" id="ARBA00007747"/>
    </source>
</evidence>
<dbReference type="Gene3D" id="3.30.70.330">
    <property type="match status" value="2"/>
</dbReference>
<keyword evidence="2" id="KW-0507">mRNA processing</keyword>
<proteinExistence type="inferred from homology"/>
<organism evidence="9 10">
    <name type="scientific">Petrolisthes manimaculis</name>
    <dbReference type="NCBI Taxonomy" id="1843537"/>
    <lineage>
        <taxon>Eukaryota</taxon>
        <taxon>Metazoa</taxon>
        <taxon>Ecdysozoa</taxon>
        <taxon>Arthropoda</taxon>
        <taxon>Crustacea</taxon>
        <taxon>Multicrustacea</taxon>
        <taxon>Malacostraca</taxon>
        <taxon>Eumalacostraca</taxon>
        <taxon>Eucarida</taxon>
        <taxon>Decapoda</taxon>
        <taxon>Pleocyemata</taxon>
        <taxon>Anomura</taxon>
        <taxon>Galatheoidea</taxon>
        <taxon>Porcellanidae</taxon>
        <taxon>Petrolisthes</taxon>
    </lineage>
</organism>